<dbReference type="EMBL" id="ASPP01038910">
    <property type="protein sequence ID" value="ETO01214.1"/>
    <property type="molecule type" value="Genomic_DNA"/>
</dbReference>
<keyword evidence="3" id="KW-1185">Reference proteome</keyword>
<gene>
    <name evidence="2" type="ORF">RFI_36226</name>
</gene>
<evidence type="ECO:0000256" key="1">
    <source>
        <dbReference type="SAM" id="MobiDB-lite"/>
    </source>
</evidence>
<organism evidence="2 3">
    <name type="scientific">Reticulomyxa filosa</name>
    <dbReference type="NCBI Taxonomy" id="46433"/>
    <lineage>
        <taxon>Eukaryota</taxon>
        <taxon>Sar</taxon>
        <taxon>Rhizaria</taxon>
        <taxon>Retaria</taxon>
        <taxon>Foraminifera</taxon>
        <taxon>Monothalamids</taxon>
        <taxon>Reticulomyxidae</taxon>
        <taxon>Reticulomyxa</taxon>
    </lineage>
</organism>
<feature type="non-terminal residue" evidence="2">
    <location>
        <position position="1"/>
    </location>
</feature>
<evidence type="ECO:0000313" key="3">
    <source>
        <dbReference type="Proteomes" id="UP000023152"/>
    </source>
</evidence>
<comment type="caution">
    <text evidence="2">The sequence shown here is derived from an EMBL/GenBank/DDBJ whole genome shotgun (WGS) entry which is preliminary data.</text>
</comment>
<feature type="region of interest" description="Disordered" evidence="1">
    <location>
        <begin position="58"/>
        <end position="112"/>
    </location>
</feature>
<proteinExistence type="predicted"/>
<protein>
    <submittedName>
        <fullName evidence="2">Uncharacterized protein</fullName>
    </submittedName>
</protein>
<dbReference type="Proteomes" id="UP000023152">
    <property type="component" value="Unassembled WGS sequence"/>
</dbReference>
<sequence>ERRAVKTQHQLISANNVVKSLEDPNDYVAKQFQKFGKKEREYQSQFDFDPEKLDDVFDTGISLQPQPNNSKSNTLDDMDIDIDLEMHDVSPSKPDPTATNSSKGAVSNFLED</sequence>
<evidence type="ECO:0000313" key="2">
    <source>
        <dbReference type="EMBL" id="ETO01214.1"/>
    </source>
</evidence>
<feature type="compositionally biased region" description="Polar residues" evidence="1">
    <location>
        <begin position="61"/>
        <end position="73"/>
    </location>
</feature>
<reference evidence="2 3" key="1">
    <citation type="journal article" date="2013" name="Curr. Biol.">
        <title>The Genome of the Foraminiferan Reticulomyxa filosa.</title>
        <authorList>
            <person name="Glockner G."/>
            <person name="Hulsmann N."/>
            <person name="Schleicher M."/>
            <person name="Noegel A.A."/>
            <person name="Eichinger L."/>
            <person name="Gallinger C."/>
            <person name="Pawlowski J."/>
            <person name="Sierra R."/>
            <person name="Euteneuer U."/>
            <person name="Pillet L."/>
            <person name="Moustafa A."/>
            <person name="Platzer M."/>
            <person name="Groth M."/>
            <person name="Szafranski K."/>
            <person name="Schliwa M."/>
        </authorList>
    </citation>
    <scope>NUCLEOTIDE SEQUENCE [LARGE SCALE GENOMIC DNA]</scope>
</reference>
<name>X6LHW7_RETFI</name>
<dbReference type="AlphaFoldDB" id="X6LHW7"/>
<accession>X6LHW7</accession>